<keyword evidence="1" id="KW-0479">Metal-binding</keyword>
<dbReference type="OrthoDB" id="1929626at2759"/>
<feature type="domain" description="ZF-HD dimerization-type" evidence="4">
    <location>
        <begin position="27"/>
        <end position="78"/>
    </location>
</feature>
<evidence type="ECO:0000256" key="3">
    <source>
        <dbReference type="ARBA" id="ARBA00022833"/>
    </source>
</evidence>
<dbReference type="SUPFAM" id="SSF46689">
    <property type="entry name" value="Homeodomain-like"/>
    <property type="match status" value="1"/>
</dbReference>
<dbReference type="AlphaFoldDB" id="A0A3B5ZQQ3"/>
<dbReference type="Gene3D" id="1.10.10.60">
    <property type="entry name" value="Homeodomain-like"/>
    <property type="match status" value="1"/>
</dbReference>
<dbReference type="Gramene" id="TraesRN1D0100148200.1">
    <property type="protein sequence ID" value="TraesRN1D0100148200.1"/>
    <property type="gene ID" value="TraesRN1D0100148200"/>
</dbReference>
<reference evidence="5" key="1">
    <citation type="submission" date="2018-08" db="EMBL/GenBank/DDBJ databases">
        <authorList>
            <person name="Rossello M."/>
        </authorList>
    </citation>
    <scope>NUCLEOTIDE SEQUENCE [LARGE SCALE GENOMIC DNA]</scope>
    <source>
        <strain evidence="5">cv. Chinese Spring</strain>
    </source>
</reference>
<dbReference type="PROSITE" id="PS51523">
    <property type="entry name" value="ZF_HD_DIMER"/>
    <property type="match status" value="1"/>
</dbReference>
<evidence type="ECO:0000313" key="5">
    <source>
        <dbReference type="EnsemblPlants" id="TraesCS1D02G064300.1"/>
    </source>
</evidence>
<dbReference type="PANTHER" id="PTHR31948:SF52">
    <property type="entry name" value="ZINC-FINGER HOMEODOMAIN PROTEIN 9"/>
    <property type="match status" value="1"/>
</dbReference>
<reference evidence="5" key="2">
    <citation type="submission" date="2018-10" db="UniProtKB">
        <authorList>
            <consortium name="EnsemblPlants"/>
        </authorList>
    </citation>
    <scope>IDENTIFICATION</scope>
</reference>
<dbReference type="Gramene" id="TraesCS1D02G064300.1">
    <property type="protein sequence ID" value="TraesCS1D02G064300.1"/>
    <property type="gene ID" value="TraesCS1D02G064300"/>
</dbReference>
<dbReference type="InterPro" id="IPR006456">
    <property type="entry name" value="ZF_HD_homeobox_Cys/His_dimer"/>
</dbReference>
<dbReference type="SMR" id="A0A3B5ZQQ3"/>
<dbReference type="NCBIfam" id="TIGR01566">
    <property type="entry name" value="ZF_HD_prot_N"/>
    <property type="match status" value="1"/>
</dbReference>
<dbReference type="Pfam" id="PF04770">
    <property type="entry name" value="ZF-HD_dimer"/>
    <property type="match status" value="1"/>
</dbReference>
<evidence type="ECO:0000259" key="4">
    <source>
        <dbReference type="PROSITE" id="PS51523"/>
    </source>
</evidence>
<dbReference type="PANTHER" id="PTHR31948">
    <property type="entry name" value="ZINC-FINGER HOMEODOMAIN PROTEIN 2"/>
    <property type="match status" value="1"/>
</dbReference>
<proteinExistence type="predicted"/>
<keyword evidence="3" id="KW-0862">Zinc</keyword>
<evidence type="ECO:0000256" key="1">
    <source>
        <dbReference type="ARBA" id="ARBA00022723"/>
    </source>
</evidence>
<dbReference type="GO" id="GO:0005634">
    <property type="term" value="C:nucleus"/>
    <property type="evidence" value="ECO:0000318"/>
    <property type="project" value="GO_Central"/>
</dbReference>
<accession>A0A3B5ZQQ3</accession>
<dbReference type="GO" id="GO:0008270">
    <property type="term" value="F:zinc ion binding"/>
    <property type="evidence" value="ECO:0007669"/>
    <property type="project" value="UniProtKB-KW"/>
</dbReference>
<dbReference type="Proteomes" id="UP000019116">
    <property type="component" value="Chromosome 1D"/>
</dbReference>
<dbReference type="OMA" id="HVVMSAR"/>
<organism evidence="5">
    <name type="scientific">Triticum aestivum</name>
    <name type="common">Wheat</name>
    <dbReference type="NCBI Taxonomy" id="4565"/>
    <lineage>
        <taxon>Eukaryota</taxon>
        <taxon>Viridiplantae</taxon>
        <taxon>Streptophyta</taxon>
        <taxon>Embryophyta</taxon>
        <taxon>Tracheophyta</taxon>
        <taxon>Spermatophyta</taxon>
        <taxon>Magnoliopsida</taxon>
        <taxon>Liliopsida</taxon>
        <taxon>Poales</taxon>
        <taxon>Poaceae</taxon>
        <taxon>BOP clade</taxon>
        <taxon>Pooideae</taxon>
        <taxon>Triticodae</taxon>
        <taxon>Triticeae</taxon>
        <taxon>Triticinae</taxon>
        <taxon>Triticum</taxon>
    </lineage>
</organism>
<keyword evidence="2" id="KW-0863">Zinc-finger</keyword>
<protein>
    <recommendedName>
        <fullName evidence="4">ZF-HD dimerization-type domain-containing protein</fullName>
    </recommendedName>
</protein>
<dbReference type="EnsemblPlants" id="TraesCS1D02G064300.1">
    <property type="protein sequence ID" value="TraesCS1D02G064300.1"/>
    <property type="gene ID" value="TraesCS1D02G064300"/>
</dbReference>
<name>A0A3B5ZQQ3_WHEAT</name>
<dbReference type="GO" id="GO:0006355">
    <property type="term" value="P:regulation of DNA-templated transcription"/>
    <property type="evidence" value="ECO:0000318"/>
    <property type="project" value="GO_Central"/>
</dbReference>
<dbReference type="STRING" id="4565.A0A3B5ZQQ3"/>
<sequence length="173" mass="19858">MDIKYPKGFVKKVRQAIVALAVEGVKYKECSRNHALATSGQVVDGCGEWMPLGDLNPTDASSYKWAACGGHYNLHHEMMMERSLLLPPMAAIIQRLPAQLLPATAPPPHVVMSARKWSYTMFTTYQKMRMQELSKHLGWRLQKRDKDIIKARCHDIGISKDVFRNWRHNNKRN</sequence>
<dbReference type="Gramene" id="TraesCAD_scaffold_050651_01G000200.1">
    <property type="protein sequence ID" value="TraesCAD_scaffold_050651_01G000200.1"/>
    <property type="gene ID" value="TraesCAD_scaffold_050651_01G000200"/>
</dbReference>
<dbReference type="Gramene" id="TraesCS1D03G0142700.1">
    <property type="protein sequence ID" value="TraesCS1D03G0142700.1.CDS"/>
    <property type="gene ID" value="TraesCS1D03G0142700"/>
</dbReference>
<dbReference type="InterPro" id="IPR009057">
    <property type="entry name" value="Homeodomain-like_sf"/>
</dbReference>
<keyword evidence="6" id="KW-1185">Reference proteome</keyword>
<evidence type="ECO:0000313" key="6">
    <source>
        <dbReference type="Proteomes" id="UP000019116"/>
    </source>
</evidence>
<evidence type="ECO:0000256" key="2">
    <source>
        <dbReference type="ARBA" id="ARBA00022771"/>
    </source>
</evidence>
<dbReference type="GO" id="GO:0003700">
    <property type="term" value="F:DNA-binding transcription factor activity"/>
    <property type="evidence" value="ECO:0000318"/>
    <property type="project" value="GO_Central"/>
</dbReference>
<dbReference type="GO" id="GO:0000976">
    <property type="term" value="F:transcription cis-regulatory region binding"/>
    <property type="evidence" value="ECO:0000318"/>
    <property type="project" value="GO_Central"/>
</dbReference>